<evidence type="ECO:0000313" key="2">
    <source>
        <dbReference type="EMBL" id="KAF2555753.1"/>
    </source>
</evidence>
<dbReference type="Proteomes" id="UP000712281">
    <property type="component" value="Unassembled WGS sequence"/>
</dbReference>
<sequence length="88" mass="10295">MTFLGIRQKVVGSSDEIQTNFFFPTKRYRRTGTLEKEKGESGLGLQRIGSESVRRWWSEGRVGQDRRIRFAAQTQWKTLETWLGENNV</sequence>
<comment type="caution">
    <text evidence="2">The sequence shown here is derived from an EMBL/GenBank/DDBJ whole genome shotgun (WGS) entry which is preliminary data.</text>
</comment>
<name>A0A8S9HCH0_BRACR</name>
<dbReference type="AlphaFoldDB" id="A0A8S9HCH0"/>
<evidence type="ECO:0000313" key="1">
    <source>
        <dbReference type="EMBL" id="KAF2545026.1"/>
    </source>
</evidence>
<organism evidence="2 3">
    <name type="scientific">Brassica cretica</name>
    <name type="common">Mustard</name>
    <dbReference type="NCBI Taxonomy" id="69181"/>
    <lineage>
        <taxon>Eukaryota</taxon>
        <taxon>Viridiplantae</taxon>
        <taxon>Streptophyta</taxon>
        <taxon>Embryophyta</taxon>
        <taxon>Tracheophyta</taxon>
        <taxon>Spermatophyta</taxon>
        <taxon>Magnoliopsida</taxon>
        <taxon>eudicotyledons</taxon>
        <taxon>Gunneridae</taxon>
        <taxon>Pentapetalae</taxon>
        <taxon>rosids</taxon>
        <taxon>malvids</taxon>
        <taxon>Brassicales</taxon>
        <taxon>Brassicaceae</taxon>
        <taxon>Brassiceae</taxon>
        <taxon>Brassica</taxon>
    </lineage>
</organism>
<accession>A0A8S9HCH0</accession>
<dbReference type="EMBL" id="QGKY02001925">
    <property type="protein sequence ID" value="KAF2545026.1"/>
    <property type="molecule type" value="Genomic_DNA"/>
</dbReference>
<reference evidence="2" key="1">
    <citation type="submission" date="2019-12" db="EMBL/GenBank/DDBJ databases">
        <title>Genome sequencing and annotation of Brassica cretica.</title>
        <authorList>
            <person name="Studholme D.J."/>
            <person name="Sarris P.F."/>
        </authorList>
    </citation>
    <scope>NUCLEOTIDE SEQUENCE</scope>
    <source>
        <strain evidence="2">PFS-001/15</strain>
        <strain evidence="1">PFS-102/07</strain>
        <tissue evidence="2">Leaf</tissue>
    </source>
</reference>
<proteinExistence type="predicted"/>
<gene>
    <name evidence="2" type="ORF">F2Q68_00014607</name>
    <name evidence="1" type="ORF">F2Q70_00021114</name>
</gene>
<protein>
    <submittedName>
        <fullName evidence="2">Uncharacterized protein</fullName>
    </submittedName>
</protein>
<dbReference type="EMBL" id="QGKW02001940">
    <property type="protein sequence ID" value="KAF2555753.1"/>
    <property type="molecule type" value="Genomic_DNA"/>
</dbReference>
<evidence type="ECO:0000313" key="3">
    <source>
        <dbReference type="Proteomes" id="UP000712281"/>
    </source>
</evidence>